<gene>
    <name evidence="6" type="ORF">HWN36_01300</name>
</gene>
<keyword evidence="2" id="KW-1277">Toxin-antitoxin system</keyword>
<protein>
    <submittedName>
        <fullName evidence="6">DUF86 domain-containing protein</fullName>
    </submittedName>
</protein>
<dbReference type="PANTHER" id="PTHR33397">
    <property type="entry name" value="UPF0331 PROTEIN YUTE"/>
    <property type="match status" value="1"/>
</dbReference>
<keyword evidence="4" id="KW-0378">Hydrolase</keyword>
<dbReference type="InterPro" id="IPR052379">
    <property type="entry name" value="Type_VII_TA_RNase"/>
</dbReference>
<name>A0A7K4HL30_9EURY</name>
<evidence type="ECO:0000256" key="3">
    <source>
        <dbReference type="ARBA" id="ARBA00022722"/>
    </source>
</evidence>
<keyword evidence="3" id="KW-0540">Nuclease</keyword>
<evidence type="ECO:0000256" key="2">
    <source>
        <dbReference type="ARBA" id="ARBA00022649"/>
    </source>
</evidence>
<proteinExistence type="inferred from homology"/>
<evidence type="ECO:0000256" key="1">
    <source>
        <dbReference type="ARBA" id="ARBA00022553"/>
    </source>
</evidence>
<dbReference type="AlphaFoldDB" id="A0A7K4HL30"/>
<reference evidence="6 7" key="1">
    <citation type="submission" date="2020-06" db="EMBL/GenBank/DDBJ databases">
        <title>Methanofollis fontis sp. nov., a methanogen isolated from marine sediments near a cold seep at Four-Way Closure Ridge offshore southwestern Taiwan.</title>
        <authorList>
            <person name="Chen S.-C."/>
            <person name="Teng N.-H."/>
            <person name="Lin Y.-S."/>
            <person name="Lai M.-C."/>
            <person name="Chen H.-H."/>
            <person name="Wang C.-C."/>
        </authorList>
    </citation>
    <scope>NUCLEOTIDE SEQUENCE [LARGE SCALE GENOMIC DNA]</scope>
    <source>
        <strain evidence="6 7">DSM 2702</strain>
    </source>
</reference>
<evidence type="ECO:0000256" key="4">
    <source>
        <dbReference type="ARBA" id="ARBA00022801"/>
    </source>
</evidence>
<sequence length="134" mass="14850">MTESIDMVQDHLPDAAEAFTRPGIVRDGIYKRAGFAIENVFDICAVLNTDLRLGVPGTDEDIVDHLIRHGALSRGMLKNLKAMKGFWNIVVHRYGVIDDALAFAILQEHIGDFAQFGQEIEALLCRRACGGERP</sequence>
<dbReference type="GO" id="GO:0110001">
    <property type="term" value="C:toxin-antitoxin complex"/>
    <property type="evidence" value="ECO:0007669"/>
    <property type="project" value="InterPro"/>
</dbReference>
<dbReference type="PANTHER" id="PTHR33397:SF5">
    <property type="entry name" value="RNASE YUTE-RELATED"/>
    <property type="match status" value="1"/>
</dbReference>
<evidence type="ECO:0000313" key="7">
    <source>
        <dbReference type="Proteomes" id="UP000570823"/>
    </source>
</evidence>
<comment type="caution">
    <text evidence="6">The sequence shown here is derived from an EMBL/GenBank/DDBJ whole genome shotgun (WGS) entry which is preliminary data.</text>
</comment>
<accession>A0A7K4HL30</accession>
<dbReference type="Gene3D" id="1.20.120.580">
    <property type="entry name" value="bsu32300-like"/>
    <property type="match status" value="1"/>
</dbReference>
<dbReference type="InterPro" id="IPR037038">
    <property type="entry name" value="HepT-like_sf"/>
</dbReference>
<comment type="similarity">
    <text evidence="5">Belongs to the HepT RNase toxin family.</text>
</comment>
<dbReference type="GO" id="GO:0004540">
    <property type="term" value="F:RNA nuclease activity"/>
    <property type="evidence" value="ECO:0007669"/>
    <property type="project" value="InterPro"/>
</dbReference>
<organism evidence="6 7">
    <name type="scientific">Methanofollis tationis</name>
    <dbReference type="NCBI Taxonomy" id="81417"/>
    <lineage>
        <taxon>Archaea</taxon>
        <taxon>Methanobacteriati</taxon>
        <taxon>Methanobacteriota</taxon>
        <taxon>Stenosarchaea group</taxon>
        <taxon>Methanomicrobia</taxon>
        <taxon>Methanomicrobiales</taxon>
        <taxon>Methanomicrobiaceae</taxon>
        <taxon>Methanofollis</taxon>
    </lineage>
</organism>
<dbReference type="Proteomes" id="UP000570823">
    <property type="component" value="Unassembled WGS sequence"/>
</dbReference>
<dbReference type="InterPro" id="IPR008201">
    <property type="entry name" value="HepT-like"/>
</dbReference>
<evidence type="ECO:0000256" key="5">
    <source>
        <dbReference type="ARBA" id="ARBA00024207"/>
    </source>
</evidence>
<dbReference type="NCBIfam" id="NF047751">
    <property type="entry name" value="HepT_toxin"/>
    <property type="match status" value="1"/>
</dbReference>
<dbReference type="Pfam" id="PF01934">
    <property type="entry name" value="HepT-like"/>
    <property type="match status" value="1"/>
</dbReference>
<evidence type="ECO:0000313" key="6">
    <source>
        <dbReference type="EMBL" id="NVO65984.1"/>
    </source>
</evidence>
<keyword evidence="1" id="KW-0597">Phosphoprotein</keyword>
<dbReference type="GO" id="GO:0016787">
    <property type="term" value="F:hydrolase activity"/>
    <property type="evidence" value="ECO:0007669"/>
    <property type="project" value="UniProtKB-KW"/>
</dbReference>
<dbReference type="EMBL" id="JABXWR010000001">
    <property type="protein sequence ID" value="NVO65984.1"/>
    <property type="molecule type" value="Genomic_DNA"/>
</dbReference>
<dbReference type="OrthoDB" id="147728at2157"/>
<keyword evidence="7" id="KW-1185">Reference proteome</keyword>